<name>A0A4P6ZJU2_9LACO</name>
<feature type="domain" description="DHFR" evidence="8">
    <location>
        <begin position="1"/>
        <end position="162"/>
    </location>
</feature>
<comment type="pathway">
    <text evidence="1 7">Cofactor biosynthesis; tetrahydrofolate biosynthesis; 5,6,7,8-tetrahydrofolate from 7,8-dihydrofolate: step 1/1.</text>
</comment>
<comment type="function">
    <text evidence="7">Key enzyme in folate metabolism. Catalyzes an essential reaction for de novo glycine and purine synthesis, and for DNA precursor synthesis.</text>
</comment>
<dbReference type="SUPFAM" id="SSF53597">
    <property type="entry name" value="Dihydrofolate reductase-like"/>
    <property type="match status" value="1"/>
</dbReference>
<evidence type="ECO:0000313" key="9">
    <source>
        <dbReference type="EMBL" id="QBP18015.1"/>
    </source>
</evidence>
<sequence length="163" mass="18679">MLTYVWAQDKNGTIGKNGGLPWHLPADMHHFQKLTTGHAMLAGRTTFESFGRPLPHRKNMVLTSHPKKDFPDNVTVFNTPNSFLKYADAHPDDKICIVGGAQIFKLFLPYVDFLCRTVINGTFDGDTKMPKIDYSKFELVKAVNGQPDQKNHYAYRFETYRRI</sequence>
<dbReference type="GO" id="GO:0046654">
    <property type="term" value="P:tetrahydrofolate biosynthetic process"/>
    <property type="evidence" value="ECO:0007669"/>
    <property type="project" value="UniProtKB-UniPathway"/>
</dbReference>
<dbReference type="GO" id="GO:0046655">
    <property type="term" value="P:folic acid metabolic process"/>
    <property type="evidence" value="ECO:0007669"/>
    <property type="project" value="TreeGrafter"/>
</dbReference>
<evidence type="ECO:0000256" key="7">
    <source>
        <dbReference type="PIRNR" id="PIRNR000194"/>
    </source>
</evidence>
<dbReference type="PIRSF" id="PIRSF000194">
    <property type="entry name" value="DHFR"/>
    <property type="match status" value="1"/>
</dbReference>
<dbReference type="Gene3D" id="3.40.430.10">
    <property type="entry name" value="Dihydrofolate Reductase, subunit A"/>
    <property type="match status" value="1"/>
</dbReference>
<gene>
    <name evidence="9" type="ORF">ELX58_02375</name>
</gene>
<evidence type="ECO:0000256" key="1">
    <source>
        <dbReference type="ARBA" id="ARBA00004903"/>
    </source>
</evidence>
<accession>A0A4P6ZJU2</accession>
<evidence type="ECO:0000256" key="3">
    <source>
        <dbReference type="ARBA" id="ARBA00012856"/>
    </source>
</evidence>
<protein>
    <recommendedName>
        <fullName evidence="3 7">Dihydrofolate reductase</fullName>
        <ecNumber evidence="3 7">1.5.1.3</ecNumber>
    </recommendedName>
</protein>
<dbReference type="OrthoDB" id="9804315at2"/>
<dbReference type="KEGG" id="lji:ELX58_02375"/>
<dbReference type="Proteomes" id="UP000294321">
    <property type="component" value="Chromosome"/>
</dbReference>
<dbReference type="AlphaFoldDB" id="A0A4P6ZJU2"/>
<dbReference type="RefSeq" id="WP_133441572.1">
    <property type="nucleotide sequence ID" value="NZ_CP034726.1"/>
</dbReference>
<dbReference type="CDD" id="cd00209">
    <property type="entry name" value="DHFR"/>
    <property type="match status" value="1"/>
</dbReference>
<keyword evidence="5 7" id="KW-0521">NADP</keyword>
<dbReference type="UniPathway" id="UPA00077">
    <property type="reaction ID" value="UER00158"/>
</dbReference>
<dbReference type="GO" id="GO:0046452">
    <property type="term" value="P:dihydrofolate metabolic process"/>
    <property type="evidence" value="ECO:0007669"/>
    <property type="project" value="TreeGrafter"/>
</dbReference>
<reference evidence="10" key="1">
    <citation type="submission" date="2018-12" db="EMBL/GenBank/DDBJ databases">
        <title>A new species of lactobacillus.</title>
        <authorList>
            <person name="Jian Y."/>
            <person name="Xin L."/>
            <person name="Hong Z.J."/>
            <person name="Ming L.Z."/>
            <person name="Hong X.Z."/>
        </authorList>
    </citation>
    <scope>NUCLEOTIDE SEQUENCE [LARGE SCALE GENOMIC DNA]</scope>
    <source>
        <strain evidence="10">HSLZ-75</strain>
    </source>
</reference>
<organism evidence="9 10">
    <name type="scientific">Acetilactobacillus jinshanensis</name>
    <dbReference type="NCBI Taxonomy" id="1720083"/>
    <lineage>
        <taxon>Bacteria</taxon>
        <taxon>Bacillati</taxon>
        <taxon>Bacillota</taxon>
        <taxon>Bacilli</taxon>
        <taxon>Lactobacillales</taxon>
        <taxon>Lactobacillaceae</taxon>
        <taxon>Acetilactobacillus</taxon>
    </lineage>
</organism>
<dbReference type="InterPro" id="IPR024072">
    <property type="entry name" value="DHFR-like_dom_sf"/>
</dbReference>
<dbReference type="InterPro" id="IPR001796">
    <property type="entry name" value="DHFR_dom"/>
</dbReference>
<keyword evidence="4 7" id="KW-0554">One-carbon metabolism</keyword>
<evidence type="ECO:0000256" key="6">
    <source>
        <dbReference type="ARBA" id="ARBA00023002"/>
    </source>
</evidence>
<evidence type="ECO:0000259" key="8">
    <source>
        <dbReference type="PROSITE" id="PS51330"/>
    </source>
</evidence>
<dbReference type="PANTHER" id="PTHR48069:SF3">
    <property type="entry name" value="DIHYDROFOLATE REDUCTASE"/>
    <property type="match status" value="1"/>
</dbReference>
<dbReference type="PROSITE" id="PS51330">
    <property type="entry name" value="DHFR_2"/>
    <property type="match status" value="1"/>
</dbReference>
<comment type="catalytic activity">
    <reaction evidence="7">
        <text>(6S)-5,6,7,8-tetrahydrofolate + NADP(+) = 7,8-dihydrofolate + NADPH + H(+)</text>
        <dbReference type="Rhea" id="RHEA:15009"/>
        <dbReference type="ChEBI" id="CHEBI:15378"/>
        <dbReference type="ChEBI" id="CHEBI:57451"/>
        <dbReference type="ChEBI" id="CHEBI:57453"/>
        <dbReference type="ChEBI" id="CHEBI:57783"/>
        <dbReference type="ChEBI" id="CHEBI:58349"/>
        <dbReference type="EC" id="1.5.1.3"/>
    </reaction>
</comment>
<evidence type="ECO:0000313" key="10">
    <source>
        <dbReference type="Proteomes" id="UP000294321"/>
    </source>
</evidence>
<keyword evidence="6 7" id="KW-0560">Oxidoreductase</keyword>
<dbReference type="EC" id="1.5.1.3" evidence="3 7"/>
<evidence type="ECO:0000256" key="5">
    <source>
        <dbReference type="ARBA" id="ARBA00022857"/>
    </source>
</evidence>
<dbReference type="PRINTS" id="PR00070">
    <property type="entry name" value="DHFR"/>
</dbReference>
<comment type="similarity">
    <text evidence="2 7">Belongs to the dihydrofolate reductase family.</text>
</comment>
<dbReference type="PANTHER" id="PTHR48069">
    <property type="entry name" value="DIHYDROFOLATE REDUCTASE"/>
    <property type="match status" value="1"/>
</dbReference>
<proteinExistence type="inferred from homology"/>
<evidence type="ECO:0000256" key="2">
    <source>
        <dbReference type="ARBA" id="ARBA00009539"/>
    </source>
</evidence>
<dbReference type="GO" id="GO:0004146">
    <property type="term" value="F:dihydrofolate reductase activity"/>
    <property type="evidence" value="ECO:0007669"/>
    <property type="project" value="UniProtKB-EC"/>
</dbReference>
<dbReference type="InterPro" id="IPR012259">
    <property type="entry name" value="DHFR"/>
</dbReference>
<evidence type="ECO:0000256" key="4">
    <source>
        <dbReference type="ARBA" id="ARBA00022563"/>
    </source>
</evidence>
<dbReference type="GO" id="GO:0050661">
    <property type="term" value="F:NADP binding"/>
    <property type="evidence" value="ECO:0007669"/>
    <property type="project" value="InterPro"/>
</dbReference>
<keyword evidence="10" id="KW-1185">Reference proteome</keyword>
<dbReference type="EMBL" id="CP034726">
    <property type="protein sequence ID" value="QBP18015.1"/>
    <property type="molecule type" value="Genomic_DNA"/>
</dbReference>
<dbReference type="Pfam" id="PF00186">
    <property type="entry name" value="DHFR_1"/>
    <property type="match status" value="1"/>
</dbReference>
<dbReference type="GO" id="GO:0005829">
    <property type="term" value="C:cytosol"/>
    <property type="evidence" value="ECO:0007669"/>
    <property type="project" value="TreeGrafter"/>
</dbReference>
<dbReference type="GO" id="GO:0006730">
    <property type="term" value="P:one-carbon metabolic process"/>
    <property type="evidence" value="ECO:0007669"/>
    <property type="project" value="UniProtKB-KW"/>
</dbReference>